<organism evidence="2 3">
    <name type="scientific">Actinidia rufa</name>
    <dbReference type="NCBI Taxonomy" id="165716"/>
    <lineage>
        <taxon>Eukaryota</taxon>
        <taxon>Viridiplantae</taxon>
        <taxon>Streptophyta</taxon>
        <taxon>Embryophyta</taxon>
        <taxon>Tracheophyta</taxon>
        <taxon>Spermatophyta</taxon>
        <taxon>Magnoliopsida</taxon>
        <taxon>eudicotyledons</taxon>
        <taxon>Gunneridae</taxon>
        <taxon>Pentapetalae</taxon>
        <taxon>asterids</taxon>
        <taxon>Ericales</taxon>
        <taxon>Actinidiaceae</taxon>
        <taxon>Actinidia</taxon>
    </lineage>
</organism>
<evidence type="ECO:0000313" key="2">
    <source>
        <dbReference type="EMBL" id="GFZ19307.1"/>
    </source>
</evidence>
<dbReference type="AlphaFoldDB" id="A0A7J0H869"/>
<sequence>MLHLQYKRDHEIPHDVLIERPGPNKSAAIMQHGVAELGALHKFVNRNWEFLDEDDGMWAIPRQNGRISDGSNNEYRARTTECKAEISHINNSREPHNVATLLQYELLGRRGSPKVLVVPLIPKLFGEEVEHSFVGEGEEVDSSSEVKIPPKLLKVQEKSGQEQPRAPLPAAVAEVDSSRPTLRPQKDTNKGRHGRAPDRGLVDGVQPKVMHNVQVGMATGRVRPPPPPIKKILHHSCPNPAFHRSVSNFQRKKKRSDELKKVQKRATLEGKLKKKREQLTTTAEELAAANTKLSKK</sequence>
<feature type="compositionally biased region" description="Basic and acidic residues" evidence="1">
    <location>
        <begin position="255"/>
        <end position="271"/>
    </location>
</feature>
<feature type="region of interest" description="Disordered" evidence="1">
    <location>
        <begin position="157"/>
        <end position="204"/>
    </location>
</feature>
<keyword evidence="3" id="KW-1185">Reference proteome</keyword>
<feature type="region of interest" description="Disordered" evidence="1">
    <location>
        <begin position="241"/>
        <end position="280"/>
    </location>
</feature>
<protein>
    <submittedName>
        <fullName evidence="2">Uncharacterized protein</fullName>
    </submittedName>
</protein>
<accession>A0A7J0H869</accession>
<gene>
    <name evidence="2" type="ORF">Acr_28g0000120</name>
</gene>
<evidence type="ECO:0000256" key="1">
    <source>
        <dbReference type="SAM" id="MobiDB-lite"/>
    </source>
</evidence>
<dbReference type="Proteomes" id="UP000585474">
    <property type="component" value="Unassembled WGS sequence"/>
</dbReference>
<dbReference type="EMBL" id="BJWL01000028">
    <property type="protein sequence ID" value="GFZ19307.1"/>
    <property type="molecule type" value="Genomic_DNA"/>
</dbReference>
<comment type="caution">
    <text evidence="2">The sequence shown here is derived from an EMBL/GenBank/DDBJ whole genome shotgun (WGS) entry which is preliminary data.</text>
</comment>
<evidence type="ECO:0000313" key="3">
    <source>
        <dbReference type="Proteomes" id="UP000585474"/>
    </source>
</evidence>
<name>A0A7J0H869_9ERIC</name>
<feature type="compositionally biased region" description="Basic and acidic residues" evidence="1">
    <location>
        <begin position="184"/>
        <end position="201"/>
    </location>
</feature>
<reference evidence="2 3" key="1">
    <citation type="submission" date="2019-07" db="EMBL/GenBank/DDBJ databases">
        <title>De Novo Assembly of kiwifruit Actinidia rufa.</title>
        <authorList>
            <person name="Sugita-Konishi S."/>
            <person name="Sato K."/>
            <person name="Mori E."/>
            <person name="Abe Y."/>
            <person name="Kisaki G."/>
            <person name="Hamano K."/>
            <person name="Suezawa K."/>
            <person name="Otani M."/>
            <person name="Fukuda T."/>
            <person name="Manabe T."/>
            <person name="Gomi K."/>
            <person name="Tabuchi M."/>
            <person name="Akimitsu K."/>
            <person name="Kataoka I."/>
        </authorList>
    </citation>
    <scope>NUCLEOTIDE SEQUENCE [LARGE SCALE GENOMIC DNA]</scope>
    <source>
        <strain evidence="3">cv. Fuchu</strain>
    </source>
</reference>
<proteinExistence type="predicted"/>